<dbReference type="EMBL" id="BRXW01000051">
    <property type="protein sequence ID" value="GMI02971.1"/>
    <property type="molecule type" value="Genomic_DNA"/>
</dbReference>
<keyword evidence="2" id="KW-1185">Reference proteome</keyword>
<gene>
    <name evidence="1" type="ORF">TrLO_g8770</name>
</gene>
<protein>
    <submittedName>
        <fullName evidence="1">Uncharacterized protein</fullName>
    </submittedName>
</protein>
<dbReference type="AlphaFoldDB" id="A0A9W7CE45"/>
<dbReference type="OrthoDB" id="10259631at2759"/>
<accession>A0A9W7CE45</accession>
<proteinExistence type="predicted"/>
<evidence type="ECO:0000313" key="1">
    <source>
        <dbReference type="EMBL" id="GMI02971.1"/>
    </source>
</evidence>
<name>A0A9W7CE45_9STRA</name>
<reference evidence="2" key="1">
    <citation type="journal article" date="2023" name="Commun. Biol.">
        <title>Genome analysis of Parmales, the sister group of diatoms, reveals the evolutionary specialization of diatoms from phago-mixotrophs to photoautotrophs.</title>
        <authorList>
            <person name="Ban H."/>
            <person name="Sato S."/>
            <person name="Yoshikawa S."/>
            <person name="Yamada K."/>
            <person name="Nakamura Y."/>
            <person name="Ichinomiya M."/>
            <person name="Sato N."/>
            <person name="Blanc-Mathieu R."/>
            <person name="Endo H."/>
            <person name="Kuwata A."/>
            <person name="Ogata H."/>
        </authorList>
    </citation>
    <scope>NUCLEOTIDE SEQUENCE [LARGE SCALE GENOMIC DNA]</scope>
    <source>
        <strain evidence="2">NIES 3700</strain>
    </source>
</reference>
<evidence type="ECO:0000313" key="2">
    <source>
        <dbReference type="Proteomes" id="UP001165122"/>
    </source>
</evidence>
<organism evidence="1 2">
    <name type="scientific">Triparma laevis f. longispina</name>
    <dbReference type="NCBI Taxonomy" id="1714387"/>
    <lineage>
        <taxon>Eukaryota</taxon>
        <taxon>Sar</taxon>
        <taxon>Stramenopiles</taxon>
        <taxon>Ochrophyta</taxon>
        <taxon>Bolidophyceae</taxon>
        <taxon>Parmales</taxon>
        <taxon>Triparmaceae</taxon>
        <taxon>Triparma</taxon>
    </lineage>
</organism>
<comment type="caution">
    <text evidence="1">The sequence shown here is derived from an EMBL/GenBank/DDBJ whole genome shotgun (WGS) entry which is preliminary data.</text>
</comment>
<dbReference type="Proteomes" id="UP001165122">
    <property type="component" value="Unassembled WGS sequence"/>
</dbReference>
<sequence length="214" mass="23441">MSTPLDPLYPGTAIDRMLSVRSRIQSLSPSDLTSDWSSITRPALLKSAGLKDLRSAIPGQGYTGHAFNDWNHVDATCMLPEIQSQTNSDGQVKGISRSNNLHAGIIIASLPEHGPGGTWSTCQLGCSSNPPRDVAHIQFASRIAFKLVWCPPTYTQFVLVDDDGEILNRGRGEGEGAPDLRERERNFKEVEGSKYGKWAFEVDSNGNKTLKEEL</sequence>